<sequence>MHTPQQPPARTSTHAASAAPATASAFPTSQAPTHTPTTTTAPEVAPSSAPTAAPAIRAIGLVKTYGEGDARVRPLDGLTLDIAAGSFTAIMGPSGSGKSTLLNMLAGLDVPDAGDVILAGTPITGLKDSQLTALRRDRIGFVFQAFNLVPAMTAEENILLPSQLAGRKVDRRFFHRIVDLLGLTDRLRHRPHELSGGQQQRVAVARALVTSPEVIVADEPTGNLDSASGAEVLGLLRASVDEFGQTVVMVTHDPQAAARADRVVMLADGRLAGELRSPTAEAVATALAHITTQPGTTKASTTQTSSTQPSATQVSPTQPSATQPSPTQPSPTQAGGAR</sequence>
<dbReference type="GO" id="GO:0098796">
    <property type="term" value="C:membrane protein complex"/>
    <property type="evidence" value="ECO:0007669"/>
    <property type="project" value="UniProtKB-ARBA"/>
</dbReference>
<dbReference type="InterPro" id="IPR027417">
    <property type="entry name" value="P-loop_NTPase"/>
</dbReference>
<dbReference type="CDD" id="cd03255">
    <property type="entry name" value="ABC_MJ0796_LolCDE_FtsE"/>
    <property type="match status" value="1"/>
</dbReference>
<evidence type="ECO:0000256" key="3">
    <source>
        <dbReference type="ARBA" id="ARBA00022840"/>
    </source>
</evidence>
<dbReference type="Gene3D" id="3.40.50.300">
    <property type="entry name" value="P-loop containing nucleotide triphosphate hydrolases"/>
    <property type="match status" value="1"/>
</dbReference>
<accession>A0A1X6XJE8</accession>
<dbReference type="PROSITE" id="PS00211">
    <property type="entry name" value="ABC_TRANSPORTER_1"/>
    <property type="match status" value="1"/>
</dbReference>
<dbReference type="GO" id="GO:0005886">
    <property type="term" value="C:plasma membrane"/>
    <property type="evidence" value="ECO:0007669"/>
    <property type="project" value="TreeGrafter"/>
</dbReference>
<evidence type="ECO:0000256" key="4">
    <source>
        <dbReference type="SAM" id="MobiDB-lite"/>
    </source>
</evidence>
<feature type="region of interest" description="Disordered" evidence="4">
    <location>
        <begin position="291"/>
        <end position="338"/>
    </location>
</feature>
<organism evidence="6 7">
    <name type="scientific">Brevibacterium yomogidense</name>
    <dbReference type="NCBI Taxonomy" id="946573"/>
    <lineage>
        <taxon>Bacteria</taxon>
        <taxon>Bacillati</taxon>
        <taxon>Actinomycetota</taxon>
        <taxon>Actinomycetes</taxon>
        <taxon>Micrococcales</taxon>
        <taxon>Brevibacteriaceae</taxon>
        <taxon>Brevibacterium</taxon>
    </lineage>
</organism>
<evidence type="ECO:0000313" key="6">
    <source>
        <dbReference type="EMBL" id="SLM99411.1"/>
    </source>
</evidence>
<keyword evidence="1" id="KW-0813">Transport</keyword>
<evidence type="ECO:0000256" key="1">
    <source>
        <dbReference type="ARBA" id="ARBA00022448"/>
    </source>
</evidence>
<dbReference type="InterPro" id="IPR015854">
    <property type="entry name" value="ABC_transpr_LolD-like"/>
</dbReference>
<dbReference type="Pfam" id="PF00005">
    <property type="entry name" value="ABC_tran"/>
    <property type="match status" value="1"/>
</dbReference>
<name>A0A1X6XJE8_9MICO</name>
<dbReference type="InterPro" id="IPR003593">
    <property type="entry name" value="AAA+_ATPase"/>
</dbReference>
<evidence type="ECO:0000259" key="5">
    <source>
        <dbReference type="PROSITE" id="PS50893"/>
    </source>
</evidence>
<feature type="domain" description="ABC transporter" evidence="5">
    <location>
        <begin position="56"/>
        <end position="293"/>
    </location>
</feature>
<dbReference type="InterPro" id="IPR003439">
    <property type="entry name" value="ABC_transporter-like_ATP-bd"/>
</dbReference>
<evidence type="ECO:0000256" key="2">
    <source>
        <dbReference type="ARBA" id="ARBA00022741"/>
    </source>
</evidence>
<dbReference type="PANTHER" id="PTHR24220">
    <property type="entry name" value="IMPORT ATP-BINDING PROTEIN"/>
    <property type="match status" value="1"/>
</dbReference>
<dbReference type="InterPro" id="IPR017871">
    <property type="entry name" value="ABC_transporter-like_CS"/>
</dbReference>
<evidence type="ECO:0000313" key="7">
    <source>
        <dbReference type="Proteomes" id="UP000196581"/>
    </source>
</evidence>
<dbReference type="SMART" id="SM00382">
    <property type="entry name" value="AAA"/>
    <property type="match status" value="1"/>
</dbReference>
<reference evidence="7" key="1">
    <citation type="submission" date="2017-02" db="EMBL/GenBank/DDBJ databases">
        <authorList>
            <person name="Dridi B."/>
        </authorList>
    </citation>
    <scope>NUCLEOTIDE SEQUENCE [LARGE SCALE GENOMIC DNA]</scope>
    <source>
        <strain evidence="7">B Co 03.10</strain>
    </source>
</reference>
<feature type="compositionally biased region" description="Low complexity" evidence="4">
    <location>
        <begin position="8"/>
        <end position="50"/>
    </location>
</feature>
<dbReference type="RefSeq" id="WP_087008428.1">
    <property type="nucleotide sequence ID" value="NZ_FWFF01000017.1"/>
</dbReference>
<dbReference type="GO" id="GO:0016887">
    <property type="term" value="F:ATP hydrolysis activity"/>
    <property type="evidence" value="ECO:0007669"/>
    <property type="project" value="InterPro"/>
</dbReference>
<keyword evidence="3 6" id="KW-0067">ATP-binding</keyword>
<feature type="region of interest" description="Disordered" evidence="4">
    <location>
        <begin position="1"/>
        <end position="50"/>
    </location>
</feature>
<keyword evidence="2" id="KW-0547">Nucleotide-binding</keyword>
<protein>
    <submittedName>
        <fullName evidence="6">Methionine ABC transporter ATP-binding protein</fullName>
    </submittedName>
</protein>
<dbReference type="FunFam" id="3.40.50.300:FF:000032">
    <property type="entry name" value="Export ABC transporter ATP-binding protein"/>
    <property type="match status" value="1"/>
</dbReference>
<dbReference type="PROSITE" id="PS50893">
    <property type="entry name" value="ABC_TRANSPORTER_2"/>
    <property type="match status" value="1"/>
</dbReference>
<keyword evidence="7" id="KW-1185">Reference proteome</keyword>
<dbReference type="EMBL" id="FWFF01000017">
    <property type="protein sequence ID" value="SLM99411.1"/>
    <property type="molecule type" value="Genomic_DNA"/>
</dbReference>
<dbReference type="GO" id="GO:0005524">
    <property type="term" value="F:ATP binding"/>
    <property type="evidence" value="ECO:0007669"/>
    <property type="project" value="UniProtKB-KW"/>
</dbReference>
<dbReference type="PANTHER" id="PTHR24220:SF685">
    <property type="entry name" value="ABC TRANSPORTER RELATED"/>
    <property type="match status" value="1"/>
</dbReference>
<gene>
    <name evidence="6" type="ORF">FM105_11010</name>
</gene>
<dbReference type="SUPFAM" id="SSF52540">
    <property type="entry name" value="P-loop containing nucleoside triphosphate hydrolases"/>
    <property type="match status" value="1"/>
</dbReference>
<proteinExistence type="predicted"/>
<dbReference type="GO" id="GO:0022857">
    <property type="term" value="F:transmembrane transporter activity"/>
    <property type="evidence" value="ECO:0007669"/>
    <property type="project" value="TreeGrafter"/>
</dbReference>
<dbReference type="Proteomes" id="UP000196581">
    <property type="component" value="Unassembled WGS sequence"/>
</dbReference>
<dbReference type="InterPro" id="IPR017911">
    <property type="entry name" value="MacB-like_ATP-bd"/>
</dbReference>
<dbReference type="AlphaFoldDB" id="A0A1X6XJE8"/>